<evidence type="ECO:0000256" key="2">
    <source>
        <dbReference type="PROSITE-ProRule" id="PRU00335"/>
    </source>
</evidence>
<accession>A0A9X3SGX5</accession>
<dbReference type="Gene3D" id="1.10.357.10">
    <property type="entry name" value="Tetracycline Repressor, domain 2"/>
    <property type="match status" value="1"/>
</dbReference>
<gene>
    <name evidence="4" type="ORF">LG943_09770</name>
</gene>
<dbReference type="InterPro" id="IPR001647">
    <property type="entry name" value="HTH_TetR"/>
</dbReference>
<dbReference type="InterPro" id="IPR009057">
    <property type="entry name" value="Homeodomain-like_sf"/>
</dbReference>
<dbReference type="Proteomes" id="UP001140076">
    <property type="component" value="Unassembled WGS sequence"/>
</dbReference>
<evidence type="ECO:0000259" key="3">
    <source>
        <dbReference type="PROSITE" id="PS50977"/>
    </source>
</evidence>
<name>A0A9X3SGX5_9ACTN</name>
<proteinExistence type="predicted"/>
<protein>
    <recommendedName>
        <fullName evidence="3">HTH tetR-type domain-containing protein</fullName>
    </recommendedName>
</protein>
<evidence type="ECO:0000313" key="4">
    <source>
        <dbReference type="EMBL" id="MDA0564614.1"/>
    </source>
</evidence>
<dbReference type="SUPFAM" id="SSF46689">
    <property type="entry name" value="Homeodomain-like"/>
    <property type="match status" value="1"/>
</dbReference>
<organism evidence="4 5">
    <name type="scientific">Streptomonospora mangrovi</name>
    <dbReference type="NCBI Taxonomy" id="2883123"/>
    <lineage>
        <taxon>Bacteria</taxon>
        <taxon>Bacillati</taxon>
        <taxon>Actinomycetota</taxon>
        <taxon>Actinomycetes</taxon>
        <taxon>Streptosporangiales</taxon>
        <taxon>Nocardiopsidaceae</taxon>
        <taxon>Streptomonospora</taxon>
    </lineage>
</organism>
<feature type="domain" description="HTH tetR-type" evidence="3">
    <location>
        <begin position="1"/>
        <end position="54"/>
    </location>
</feature>
<keyword evidence="1 2" id="KW-0238">DNA-binding</keyword>
<feature type="DNA-binding region" description="H-T-H motif" evidence="2">
    <location>
        <begin position="17"/>
        <end position="36"/>
    </location>
</feature>
<sequence>MDSAEALLGEHRLDQITVDMVCAHSGRSRSTFYRNYEDFPALLRALIMERHNRFLHDSVAEPDEQLEEYVERGMAGLVSTWHAHAPVWLTALHLRALGPEGEALEEKWYQMLLVKRPGVAAVALRTHAERGTRPPANLDARIDNWLLATYYVLAHLFRAGAPDPGTERATVRAQTELGILACGFTPDAAG</sequence>
<dbReference type="PROSITE" id="PS50977">
    <property type="entry name" value="HTH_TETR_2"/>
    <property type="match status" value="1"/>
</dbReference>
<keyword evidence="5" id="KW-1185">Reference proteome</keyword>
<comment type="caution">
    <text evidence="4">The sequence shown here is derived from an EMBL/GenBank/DDBJ whole genome shotgun (WGS) entry which is preliminary data.</text>
</comment>
<evidence type="ECO:0000313" key="5">
    <source>
        <dbReference type="Proteomes" id="UP001140076"/>
    </source>
</evidence>
<dbReference type="AlphaFoldDB" id="A0A9X3SGX5"/>
<dbReference type="GO" id="GO:0003677">
    <property type="term" value="F:DNA binding"/>
    <property type="evidence" value="ECO:0007669"/>
    <property type="project" value="UniProtKB-UniRule"/>
</dbReference>
<dbReference type="RefSeq" id="WP_270071896.1">
    <property type="nucleotide sequence ID" value="NZ_JAJAQC010000013.1"/>
</dbReference>
<evidence type="ECO:0000256" key="1">
    <source>
        <dbReference type="ARBA" id="ARBA00023125"/>
    </source>
</evidence>
<reference evidence="4" key="1">
    <citation type="submission" date="2021-10" db="EMBL/GenBank/DDBJ databases">
        <title>Streptomonospora sp. nov., isolated from mangrove soil.</title>
        <authorList>
            <person name="Chen X."/>
            <person name="Ge X."/>
            <person name="Liu W."/>
        </authorList>
    </citation>
    <scope>NUCLEOTIDE SEQUENCE</scope>
    <source>
        <strain evidence="4">S1-112</strain>
    </source>
</reference>
<dbReference type="EMBL" id="JAJAQC010000013">
    <property type="protein sequence ID" value="MDA0564614.1"/>
    <property type="molecule type" value="Genomic_DNA"/>
</dbReference>